<organism evidence="2 3">
    <name type="scientific">Marinisporobacter balticus</name>
    <dbReference type="NCBI Taxonomy" id="2018667"/>
    <lineage>
        <taxon>Bacteria</taxon>
        <taxon>Bacillati</taxon>
        <taxon>Bacillota</taxon>
        <taxon>Clostridia</taxon>
        <taxon>Peptostreptococcales</taxon>
        <taxon>Thermotaleaceae</taxon>
        <taxon>Marinisporobacter</taxon>
    </lineage>
</organism>
<reference evidence="2 3" key="1">
    <citation type="submission" date="2019-03" db="EMBL/GenBank/DDBJ databases">
        <title>Genomic Encyclopedia of Type Strains, Phase IV (KMG-IV): sequencing the most valuable type-strain genomes for metagenomic binning, comparative biology and taxonomic classification.</title>
        <authorList>
            <person name="Goeker M."/>
        </authorList>
    </citation>
    <scope>NUCLEOTIDE SEQUENCE [LARGE SCALE GENOMIC DNA]</scope>
    <source>
        <strain evidence="2 3">DSM 102940</strain>
    </source>
</reference>
<dbReference type="Proteomes" id="UP000294919">
    <property type="component" value="Unassembled WGS sequence"/>
</dbReference>
<keyword evidence="3" id="KW-1185">Reference proteome</keyword>
<dbReference type="InterPro" id="IPR025959">
    <property type="entry name" value="Winged_HTH_dom"/>
</dbReference>
<dbReference type="Pfam" id="PF13551">
    <property type="entry name" value="HTH_29"/>
    <property type="match status" value="1"/>
</dbReference>
<sequence>MSKLTKLFEQDNNNSQIQEIKKTMKQTKEKRMYLRYLVIYYHLKEYTIVDISKIVDPCEHTVGSYIKKYNSQGIEGLVPGCSPGAPRKLTQEQEQLLKEIIITKTPDEVGFPSRKNWDLNIARQWIQKKFGVEYSLRGMLEVLHHLNLSYTRPTYTLAKADPEKQEIFKQEFELLKKAD</sequence>
<gene>
    <name evidence="2" type="ORF">EV214_1169</name>
</gene>
<evidence type="ECO:0000259" key="1">
    <source>
        <dbReference type="Pfam" id="PF13592"/>
    </source>
</evidence>
<dbReference type="InterPro" id="IPR009057">
    <property type="entry name" value="Homeodomain-like_sf"/>
</dbReference>
<feature type="domain" description="Winged helix-turn helix" evidence="1">
    <location>
        <begin position="116"/>
        <end position="171"/>
    </location>
</feature>
<evidence type="ECO:0000313" key="3">
    <source>
        <dbReference type="Proteomes" id="UP000294919"/>
    </source>
</evidence>
<dbReference type="Pfam" id="PF13592">
    <property type="entry name" value="HTH_33"/>
    <property type="match status" value="1"/>
</dbReference>
<evidence type="ECO:0000313" key="2">
    <source>
        <dbReference type="EMBL" id="TCO73108.1"/>
    </source>
</evidence>
<protein>
    <submittedName>
        <fullName evidence="2">Putative transposase</fullName>
    </submittedName>
</protein>
<dbReference type="SUPFAM" id="SSF46689">
    <property type="entry name" value="Homeodomain-like"/>
    <property type="match status" value="1"/>
</dbReference>
<dbReference type="AlphaFoldDB" id="A0A4R2KSH7"/>
<dbReference type="EMBL" id="SLWV01000016">
    <property type="protein sequence ID" value="TCO73108.1"/>
    <property type="molecule type" value="Genomic_DNA"/>
</dbReference>
<accession>A0A4R2KSH7</accession>
<name>A0A4R2KSH7_9FIRM</name>
<comment type="caution">
    <text evidence="2">The sequence shown here is derived from an EMBL/GenBank/DDBJ whole genome shotgun (WGS) entry which is preliminary data.</text>
</comment>
<proteinExistence type="predicted"/>